<comment type="caution">
    <text evidence="8">The sequence shown here is derived from an EMBL/GenBank/DDBJ whole genome shotgun (WGS) entry which is preliminary data.</text>
</comment>
<evidence type="ECO:0000313" key="8">
    <source>
        <dbReference type="EMBL" id="KAK8563778.1"/>
    </source>
</evidence>
<dbReference type="PROSITE" id="PS00108">
    <property type="entry name" value="PROTEIN_KINASE_ST"/>
    <property type="match status" value="1"/>
</dbReference>
<dbReference type="InterPro" id="IPR011009">
    <property type="entry name" value="Kinase-like_dom_sf"/>
</dbReference>
<accession>A0ABR2EQT9</accession>
<gene>
    <name evidence="8" type="ORF">V6N12_035918</name>
</gene>
<keyword evidence="6" id="KW-0472">Membrane</keyword>
<evidence type="ECO:0000313" key="9">
    <source>
        <dbReference type="Proteomes" id="UP001472677"/>
    </source>
</evidence>
<dbReference type="InterPro" id="IPR000719">
    <property type="entry name" value="Prot_kinase_dom"/>
</dbReference>
<dbReference type="Gene3D" id="3.80.10.10">
    <property type="entry name" value="Ribonuclease Inhibitor"/>
    <property type="match status" value="1"/>
</dbReference>
<dbReference type="SUPFAM" id="SSF56112">
    <property type="entry name" value="Protein kinase-like (PK-like)"/>
    <property type="match status" value="1"/>
</dbReference>
<evidence type="ECO:0000259" key="7">
    <source>
        <dbReference type="PROSITE" id="PS50011"/>
    </source>
</evidence>
<dbReference type="PANTHER" id="PTHR48011">
    <property type="entry name" value="CCR4-NOT TRANSCRIPTIONAL COMPLEX SUBUNIT CAF120-RELATED"/>
    <property type="match status" value="1"/>
</dbReference>
<comment type="subcellular location">
    <subcellularLocation>
        <location evidence="1">Membrane</location>
    </subcellularLocation>
</comment>
<evidence type="ECO:0000256" key="5">
    <source>
        <dbReference type="ARBA" id="ARBA00022989"/>
    </source>
</evidence>
<dbReference type="Gene3D" id="1.10.510.10">
    <property type="entry name" value="Transferase(Phosphotransferase) domain 1"/>
    <property type="match status" value="1"/>
</dbReference>
<dbReference type="Pfam" id="PF00069">
    <property type="entry name" value="Pkinase"/>
    <property type="match status" value="1"/>
</dbReference>
<keyword evidence="2" id="KW-0433">Leucine-rich repeat</keyword>
<name>A0ABR2EQT9_9ROSI</name>
<dbReference type="EMBL" id="JBBPBM010000011">
    <property type="protein sequence ID" value="KAK8563778.1"/>
    <property type="molecule type" value="Genomic_DNA"/>
</dbReference>
<dbReference type="PANTHER" id="PTHR48011:SF51">
    <property type="entry name" value="PROTEIN KINASE SUPERFAMILY PROTEIN"/>
    <property type="match status" value="1"/>
</dbReference>
<keyword evidence="9" id="KW-1185">Reference proteome</keyword>
<evidence type="ECO:0000256" key="1">
    <source>
        <dbReference type="ARBA" id="ARBA00004370"/>
    </source>
</evidence>
<dbReference type="InterPro" id="IPR032675">
    <property type="entry name" value="LRR_dom_sf"/>
</dbReference>
<dbReference type="Proteomes" id="UP001472677">
    <property type="component" value="Unassembled WGS sequence"/>
</dbReference>
<sequence length="441" mass="49223">MIIRSKPRKCKEPTIKLSFNVYGVDGDLLKPALARLSAKQSLPLGTKSCAYSRSDSIQKELYILRQFQDSNKIVKCFDDVVSLEKGVTVYNVFLEYASGGTLRDLIRRYDGNIPEPFVKCYTKILFEGLRCIHAEGYLHCDLKLENIFVFLGRGSDVTLKIVDFGLVRRDNENHAVEGGLKELKFPGTPLYMPLETIVKHHICLALDTWSLGCVVLQMITGKLPCDGMKDKMELAIKILFSRNPPNQIRKTLSDQGKDFLMKCFAREPGERTGVTCNVTEQRVTSIDLENLGLEGTIAPHLGKLSFLNYLNLQNNSFFGSMPQEIGQLFRLRTLILGSNRIQGTIPASLSLCSRLSYLDLSINRLQGTIPSELGALSELEVVTFMENFLTGHIPSSFGNLSSLSNSDVKQFGGISNLVSLTLIAFEHNSLTVLFHLPQELC</sequence>
<feature type="domain" description="Protein kinase" evidence="7">
    <location>
        <begin position="1"/>
        <end position="283"/>
    </location>
</feature>
<dbReference type="InterPro" id="IPR052751">
    <property type="entry name" value="Plant_MAPKKK"/>
</dbReference>
<keyword evidence="3" id="KW-0812">Transmembrane</keyword>
<reference evidence="8 9" key="1">
    <citation type="journal article" date="2024" name="G3 (Bethesda)">
        <title>Genome assembly of Hibiscus sabdariffa L. provides insights into metabolisms of medicinal natural products.</title>
        <authorList>
            <person name="Kim T."/>
        </authorList>
    </citation>
    <scope>NUCLEOTIDE SEQUENCE [LARGE SCALE GENOMIC DNA]</scope>
    <source>
        <strain evidence="8">TK-2024</strain>
        <tissue evidence="8">Old leaves</tissue>
    </source>
</reference>
<evidence type="ECO:0000256" key="3">
    <source>
        <dbReference type="ARBA" id="ARBA00022692"/>
    </source>
</evidence>
<dbReference type="InterPro" id="IPR008271">
    <property type="entry name" value="Ser/Thr_kinase_AS"/>
</dbReference>
<evidence type="ECO:0000256" key="6">
    <source>
        <dbReference type="ARBA" id="ARBA00023136"/>
    </source>
</evidence>
<dbReference type="SMART" id="SM00220">
    <property type="entry name" value="S_TKc"/>
    <property type="match status" value="1"/>
</dbReference>
<proteinExistence type="predicted"/>
<dbReference type="Pfam" id="PF00560">
    <property type="entry name" value="LRR_1"/>
    <property type="match status" value="3"/>
</dbReference>
<keyword evidence="4" id="KW-0677">Repeat</keyword>
<evidence type="ECO:0000256" key="4">
    <source>
        <dbReference type="ARBA" id="ARBA00022737"/>
    </source>
</evidence>
<protein>
    <recommendedName>
        <fullName evidence="7">Protein kinase domain-containing protein</fullName>
    </recommendedName>
</protein>
<organism evidence="8 9">
    <name type="scientific">Hibiscus sabdariffa</name>
    <name type="common">roselle</name>
    <dbReference type="NCBI Taxonomy" id="183260"/>
    <lineage>
        <taxon>Eukaryota</taxon>
        <taxon>Viridiplantae</taxon>
        <taxon>Streptophyta</taxon>
        <taxon>Embryophyta</taxon>
        <taxon>Tracheophyta</taxon>
        <taxon>Spermatophyta</taxon>
        <taxon>Magnoliopsida</taxon>
        <taxon>eudicotyledons</taxon>
        <taxon>Gunneridae</taxon>
        <taxon>Pentapetalae</taxon>
        <taxon>rosids</taxon>
        <taxon>malvids</taxon>
        <taxon>Malvales</taxon>
        <taxon>Malvaceae</taxon>
        <taxon>Malvoideae</taxon>
        <taxon>Hibiscus</taxon>
    </lineage>
</organism>
<dbReference type="SUPFAM" id="SSF52058">
    <property type="entry name" value="L domain-like"/>
    <property type="match status" value="1"/>
</dbReference>
<evidence type="ECO:0000256" key="2">
    <source>
        <dbReference type="ARBA" id="ARBA00022614"/>
    </source>
</evidence>
<dbReference type="InterPro" id="IPR001611">
    <property type="entry name" value="Leu-rich_rpt"/>
</dbReference>
<keyword evidence="5" id="KW-1133">Transmembrane helix</keyword>
<dbReference type="PROSITE" id="PS50011">
    <property type="entry name" value="PROTEIN_KINASE_DOM"/>
    <property type="match status" value="1"/>
</dbReference>